<protein>
    <recommendedName>
        <fullName evidence="3">Ribbon-helix-helix protein CopG domain-containing protein</fullName>
    </recommendedName>
</protein>
<dbReference type="InterPro" id="IPR053842">
    <property type="entry name" value="NikA-like"/>
</dbReference>
<gene>
    <name evidence="1" type="ordered locus">Atc_m115</name>
</gene>
<accession>F9ZUT2</accession>
<geneLocation type="plasmid" evidence="1">
    <name>megaplasmid</name>
</geneLocation>
<keyword evidence="2" id="KW-1185">Reference proteome</keyword>
<dbReference type="Pfam" id="PF21983">
    <property type="entry name" value="NikA-like"/>
    <property type="match status" value="1"/>
</dbReference>
<dbReference type="AlphaFoldDB" id="F9ZUT2"/>
<evidence type="ECO:0000313" key="2">
    <source>
        <dbReference type="Proteomes" id="UP000006135"/>
    </source>
</evidence>
<dbReference type="HOGENOM" id="CLU_185893_0_0_6"/>
<proteinExistence type="predicted"/>
<dbReference type="EMBL" id="CP002574">
    <property type="protein sequence ID" value="AEK59646.1"/>
    <property type="molecule type" value="Genomic_DNA"/>
</dbReference>
<reference evidence="1 2" key="1">
    <citation type="journal article" date="2011" name="J. Genet. Genomics">
        <title>Unraveling the Acidithiobacillus caldus complete genome and its central metabolisms for carbon assimilation.</title>
        <authorList>
            <person name="You X.Y."/>
            <person name="Guo X."/>
            <person name="Zheng H.J."/>
            <person name="Zhang M.J."/>
            <person name="Liu L.J."/>
            <person name="Zhu Y.Q."/>
            <person name="Zhu B."/>
            <person name="Wang S.Y."/>
            <person name="Zhao G.P."/>
            <person name="Poetsch A."/>
            <person name="Jiang C.Y."/>
            <person name="Liu S.J."/>
        </authorList>
    </citation>
    <scope>NUCLEOTIDE SEQUENCE [LARGE SCALE GENOMIC DNA]</scope>
    <source>
        <strain evidence="1 2">SM-1</strain>
        <plasmid evidence="2">Plasmid megaplasmid</plasmid>
    </source>
</reference>
<evidence type="ECO:0008006" key="3">
    <source>
        <dbReference type="Google" id="ProtNLM"/>
    </source>
</evidence>
<dbReference type="KEGG" id="acu:Atc_m115"/>
<keyword evidence="1" id="KW-0614">Plasmid</keyword>
<name>F9ZUT2_ACICS</name>
<evidence type="ECO:0000313" key="1">
    <source>
        <dbReference type="EMBL" id="AEK59646.1"/>
    </source>
</evidence>
<dbReference type="Proteomes" id="UP000006135">
    <property type="component" value="Plasmid megaplasmid"/>
</dbReference>
<organism evidence="1 2">
    <name type="scientific">Acidithiobacillus caldus (strain SM-1)</name>
    <dbReference type="NCBI Taxonomy" id="990288"/>
    <lineage>
        <taxon>Bacteria</taxon>
        <taxon>Pseudomonadati</taxon>
        <taxon>Pseudomonadota</taxon>
        <taxon>Acidithiobacillia</taxon>
        <taxon>Acidithiobacillales</taxon>
        <taxon>Acidithiobacillaceae</taxon>
        <taxon>Acidithiobacillus</taxon>
    </lineage>
</organism>
<sequence length="99" mass="11142">MQDKEGNMATANERIPVLVTPQEKETIAKMARDAHMSMGEFLRRAASSFRPSEDEQVLERMIDQMLKTTARASTAVDEALSFVDASNRRIATMESRQAH</sequence>